<dbReference type="PATRIC" id="fig|710421.3.peg.5244"/>
<gene>
    <name evidence="2" type="ordered locus">Mycch_5258</name>
</gene>
<dbReference type="KEGG" id="mcb:Mycch_5258"/>
<dbReference type="eggNOG" id="COG2226">
    <property type="taxonomic scope" value="Bacteria"/>
</dbReference>
<dbReference type="Gene3D" id="3.40.50.150">
    <property type="entry name" value="Vaccinia Virus protein VP39"/>
    <property type="match status" value="1"/>
</dbReference>
<dbReference type="OrthoDB" id="9777638at2"/>
<feature type="domain" description="Methyltransferase" evidence="1">
    <location>
        <begin position="43"/>
        <end position="147"/>
    </location>
</feature>
<dbReference type="SUPFAM" id="SSF53335">
    <property type="entry name" value="S-adenosyl-L-methionine-dependent methyltransferases"/>
    <property type="match status" value="1"/>
</dbReference>
<evidence type="ECO:0000313" key="3">
    <source>
        <dbReference type="Proteomes" id="UP000006057"/>
    </source>
</evidence>
<dbReference type="CDD" id="cd02440">
    <property type="entry name" value="AdoMet_MTases"/>
    <property type="match status" value="1"/>
</dbReference>
<keyword evidence="2" id="KW-0808">Transferase</keyword>
<dbReference type="InterPro" id="IPR050508">
    <property type="entry name" value="Methyltransf_Superfamily"/>
</dbReference>
<dbReference type="GO" id="GO:0032259">
    <property type="term" value="P:methylation"/>
    <property type="evidence" value="ECO:0007669"/>
    <property type="project" value="UniProtKB-KW"/>
</dbReference>
<protein>
    <submittedName>
        <fullName evidence="2">Methylase involved in ubiquinone/menaquinone biosynthesis</fullName>
    </submittedName>
</protein>
<keyword evidence="3" id="KW-1185">Reference proteome</keyword>
<proteinExistence type="predicted"/>
<dbReference type="STRING" id="710421.Mycch_5258"/>
<keyword evidence="2" id="KW-0830">Ubiquinone</keyword>
<keyword evidence="2" id="KW-0489">Methyltransferase</keyword>
<dbReference type="Pfam" id="PF13847">
    <property type="entry name" value="Methyltransf_31"/>
    <property type="match status" value="1"/>
</dbReference>
<sequence>MAANPLHAIWSSVAPAWSEHADFVDERGAEVGAAMLAAADLQPGDEVLELGCGPGGVGITAADVVGADGRVVLSDVSAEMVAIAEARAKQRAAGNVTVCCLDMENIAAPDSSFDKVFSREVLMLVGDPVRAVREALRVLRPGGRAVFAVWGPPADNPWLSALLDAVSAQLGAPVPPPGMPGPFALSGEGALAGILRQAGLSDVLVEEVDDPFHAESFDEWWTIVPSLAGPVAALLNSLPDDQTTAIRAAARQALSRYSDGIRYTIPGSTLVAVGRRPTE</sequence>
<dbReference type="InterPro" id="IPR029063">
    <property type="entry name" value="SAM-dependent_MTases_sf"/>
</dbReference>
<dbReference type="AlphaFoldDB" id="I4BRN6"/>
<accession>I4BRN6</accession>
<dbReference type="EMBL" id="CP003053">
    <property type="protein sequence ID" value="AFM19943.1"/>
    <property type="molecule type" value="Genomic_DNA"/>
</dbReference>
<dbReference type="GO" id="GO:0008168">
    <property type="term" value="F:methyltransferase activity"/>
    <property type="evidence" value="ECO:0007669"/>
    <property type="project" value="UniProtKB-KW"/>
</dbReference>
<dbReference type="PANTHER" id="PTHR42912">
    <property type="entry name" value="METHYLTRANSFERASE"/>
    <property type="match status" value="1"/>
</dbReference>
<organism evidence="2 3">
    <name type="scientific">Mycolicibacterium chubuense (strain NBB4)</name>
    <name type="common">Mycobacterium chubuense</name>
    <dbReference type="NCBI Taxonomy" id="710421"/>
    <lineage>
        <taxon>Bacteria</taxon>
        <taxon>Bacillati</taxon>
        <taxon>Actinomycetota</taxon>
        <taxon>Actinomycetes</taxon>
        <taxon>Mycobacteriales</taxon>
        <taxon>Mycobacteriaceae</taxon>
        <taxon>Mycolicibacterium</taxon>
    </lineage>
</organism>
<evidence type="ECO:0000259" key="1">
    <source>
        <dbReference type="Pfam" id="PF13847"/>
    </source>
</evidence>
<dbReference type="Proteomes" id="UP000006057">
    <property type="component" value="Chromosome"/>
</dbReference>
<dbReference type="HOGENOM" id="CLU_037990_2_3_11"/>
<dbReference type="RefSeq" id="WP_014818408.1">
    <property type="nucleotide sequence ID" value="NC_018027.1"/>
</dbReference>
<evidence type="ECO:0000313" key="2">
    <source>
        <dbReference type="EMBL" id="AFM19943.1"/>
    </source>
</evidence>
<reference evidence="2 3" key="1">
    <citation type="submission" date="2012-06" db="EMBL/GenBank/DDBJ databases">
        <title>Complete sequence of chromosome of Mycobacterium chubuense NBB4.</title>
        <authorList>
            <consortium name="US DOE Joint Genome Institute"/>
            <person name="Lucas S."/>
            <person name="Han J."/>
            <person name="Lapidus A."/>
            <person name="Cheng J.-F."/>
            <person name="Goodwin L."/>
            <person name="Pitluck S."/>
            <person name="Peters L."/>
            <person name="Mikhailova N."/>
            <person name="Teshima H."/>
            <person name="Detter J.C."/>
            <person name="Han C."/>
            <person name="Tapia R."/>
            <person name="Land M."/>
            <person name="Hauser L."/>
            <person name="Kyrpides N."/>
            <person name="Ivanova N."/>
            <person name="Pagani I."/>
            <person name="Mattes T."/>
            <person name="Holmes A."/>
            <person name="Rutledge P."/>
            <person name="Paulsen I."/>
            <person name="Coleman N."/>
            <person name="Woyke T."/>
        </authorList>
    </citation>
    <scope>NUCLEOTIDE SEQUENCE [LARGE SCALE GENOMIC DNA]</scope>
    <source>
        <strain evidence="2 3">NBB4</strain>
    </source>
</reference>
<name>I4BRN6_MYCCN</name>
<dbReference type="InterPro" id="IPR025714">
    <property type="entry name" value="Methyltranfer_dom"/>
</dbReference>